<sequence>MKKQSKLFVLSKYVFCLVILPPFLFMVLGLLGQLYFYKFTILKNWFNGSRNALNDIFAFYKRGNNYWFVLLIIVVCLILLAVFEYKNILEKFSKKTKDESAFLWNENTKEGSIKNLKKEFANNDEPGFAIGHIKKHGTLVNHTDAHMILLGIAGSGKTWRILFENIRRNASLSSAKKPHMVITDPKGELLKATGTILKDNGYNIRLFDFDNSHNSVRWNPLKKVWDCLHKGRELNDEDYSDAIVAINDIVENLPNAQEKNSYWVAQAKNCIKVILKFMAFYSTVNPEFTLDFFTMKNAYSFTSIDMFVNGAWREEVKKYQLVNKFWNELFTEIDGLATVVQETLSGYLSNAQNALILFQTSPVIQSITSQNNIDFIEMFNSEKPFAIFIKFPDHKRANSFLIPILISQIYEQAITKANSNETLSLDRTLLMIFEEFASIEKLKDIGDWMAISRSRKIFFALSLQDYAQLDKYNTGASENKLIKSQARLTVFLETNNQETLKEISEMIGENKVEKKSTTSNDKGTSTTIAEQNERIFSISDLKFKSKLDALVLSGGYKPILIKPLFAFNYMNIDKSYIHNEPIGNASSKYVFDFKKMKKIALGVNNQIEKQEEQNLKEINIQPKNEDKLANNENNSLQKFRQKTKQISSQNPEEIYQKINDTFTKWKLSQEERAQVANIINTVPNKKEQIQEIAKIINKENE</sequence>
<dbReference type="Pfam" id="PF02534">
    <property type="entry name" value="T4SS-DNA_transf"/>
    <property type="match status" value="1"/>
</dbReference>
<keyword evidence="4 7" id="KW-0812">Transmembrane</keyword>
<dbReference type="EMBL" id="LR214970">
    <property type="protein sequence ID" value="VEU60729.1"/>
    <property type="molecule type" value="Genomic_DNA"/>
</dbReference>
<dbReference type="CDD" id="cd01127">
    <property type="entry name" value="TrwB_TraG_TraD_VirD4"/>
    <property type="match status" value="1"/>
</dbReference>
<dbReference type="Proteomes" id="UP000290942">
    <property type="component" value="Chromosome"/>
</dbReference>
<dbReference type="AlphaFoldDB" id="A0A449A8N0"/>
<comment type="subcellular location">
    <subcellularLocation>
        <location evidence="1">Cell membrane</location>
        <topology evidence="1">Multi-pass membrane protein</topology>
    </subcellularLocation>
</comment>
<evidence type="ECO:0000313" key="10">
    <source>
        <dbReference type="Proteomes" id="UP000290942"/>
    </source>
</evidence>
<evidence type="ECO:0000256" key="4">
    <source>
        <dbReference type="ARBA" id="ARBA00022692"/>
    </source>
</evidence>
<gene>
    <name evidence="8" type="primary">traG_1</name>
    <name evidence="9" type="synonym">traG_2</name>
    <name evidence="8" type="ORF">NCTC10122_00204</name>
    <name evidence="9" type="ORF">NCTC10122_00329</name>
</gene>
<comment type="similarity">
    <text evidence="2">Belongs to the VirD4/TraG family.</text>
</comment>
<organism evidence="8 10">
    <name type="scientific">Mycoplasmopsis bovigenitalium</name>
    <dbReference type="NCBI Taxonomy" id="2112"/>
    <lineage>
        <taxon>Bacteria</taxon>
        <taxon>Bacillati</taxon>
        <taxon>Mycoplasmatota</taxon>
        <taxon>Mycoplasmoidales</taxon>
        <taxon>Metamycoplasmataceae</taxon>
        <taxon>Mycoplasmopsis</taxon>
    </lineage>
</organism>
<dbReference type="EMBL" id="LR214970">
    <property type="protein sequence ID" value="VEU60608.1"/>
    <property type="molecule type" value="Genomic_DNA"/>
</dbReference>
<evidence type="ECO:0000256" key="6">
    <source>
        <dbReference type="ARBA" id="ARBA00023136"/>
    </source>
</evidence>
<feature type="transmembrane region" description="Helical" evidence="7">
    <location>
        <begin position="12"/>
        <end position="36"/>
    </location>
</feature>
<dbReference type="InterPro" id="IPR027417">
    <property type="entry name" value="P-loop_NTPase"/>
</dbReference>
<keyword evidence="3" id="KW-1003">Cell membrane</keyword>
<dbReference type="PANTHER" id="PTHR37937:SF1">
    <property type="entry name" value="CONJUGATIVE TRANSFER: DNA TRANSPORT"/>
    <property type="match status" value="1"/>
</dbReference>
<dbReference type="InterPro" id="IPR051539">
    <property type="entry name" value="T4SS-coupling_protein"/>
</dbReference>
<evidence type="ECO:0000256" key="1">
    <source>
        <dbReference type="ARBA" id="ARBA00004651"/>
    </source>
</evidence>
<feature type="transmembrane region" description="Helical" evidence="7">
    <location>
        <begin position="66"/>
        <end position="85"/>
    </location>
</feature>
<reference evidence="8 10" key="1">
    <citation type="submission" date="2019-01" db="EMBL/GenBank/DDBJ databases">
        <authorList>
            <consortium name="Pathogen Informatics"/>
        </authorList>
    </citation>
    <scope>NUCLEOTIDE SEQUENCE [LARGE SCALE GENOMIC DNA]</scope>
    <source>
        <strain evidence="8 10">NCTC10122</strain>
    </source>
</reference>
<evidence type="ECO:0000256" key="5">
    <source>
        <dbReference type="ARBA" id="ARBA00022989"/>
    </source>
</evidence>
<evidence type="ECO:0000256" key="3">
    <source>
        <dbReference type="ARBA" id="ARBA00022475"/>
    </source>
</evidence>
<dbReference type="Gene3D" id="3.40.50.300">
    <property type="entry name" value="P-loop containing nucleotide triphosphate hydrolases"/>
    <property type="match status" value="1"/>
</dbReference>
<dbReference type="SUPFAM" id="SSF52540">
    <property type="entry name" value="P-loop containing nucleoside triphosphate hydrolases"/>
    <property type="match status" value="1"/>
</dbReference>
<dbReference type="PANTHER" id="PTHR37937">
    <property type="entry name" value="CONJUGATIVE TRANSFER: DNA TRANSPORT"/>
    <property type="match status" value="1"/>
</dbReference>
<proteinExistence type="inferred from homology"/>
<accession>A0A449A8N0</accession>
<keyword evidence="5 7" id="KW-1133">Transmembrane helix</keyword>
<keyword evidence="6 7" id="KW-0472">Membrane</keyword>
<dbReference type="GO" id="GO:0005886">
    <property type="term" value="C:plasma membrane"/>
    <property type="evidence" value="ECO:0007669"/>
    <property type="project" value="UniProtKB-SubCell"/>
</dbReference>
<evidence type="ECO:0000256" key="2">
    <source>
        <dbReference type="ARBA" id="ARBA00008806"/>
    </source>
</evidence>
<evidence type="ECO:0000313" key="9">
    <source>
        <dbReference type="EMBL" id="VEU60729.1"/>
    </source>
</evidence>
<evidence type="ECO:0000313" key="8">
    <source>
        <dbReference type="EMBL" id="VEU60608.1"/>
    </source>
</evidence>
<name>A0A449A8N0_9BACT</name>
<dbReference type="RefSeq" id="WP_129687542.1">
    <property type="nucleotide sequence ID" value="NZ_LR214970.1"/>
</dbReference>
<protein>
    <submittedName>
        <fullName evidence="8">Conjugal transfer protein traG</fullName>
    </submittedName>
</protein>
<evidence type="ECO:0000256" key="7">
    <source>
        <dbReference type="SAM" id="Phobius"/>
    </source>
</evidence>
<dbReference type="InterPro" id="IPR003688">
    <property type="entry name" value="TraG/VirD4"/>
</dbReference>